<gene>
    <name evidence="2" type="ORF">QQX98_001478</name>
</gene>
<dbReference type="EMBL" id="JAZAVJ010000014">
    <property type="protein sequence ID" value="KAK7422690.1"/>
    <property type="molecule type" value="Genomic_DNA"/>
</dbReference>
<evidence type="ECO:0000313" key="3">
    <source>
        <dbReference type="Proteomes" id="UP001498476"/>
    </source>
</evidence>
<reference evidence="2 3" key="1">
    <citation type="journal article" date="2025" name="Microbiol. Resour. Announc.">
        <title>Draft genome sequences for Neonectria magnoliae and Neonectria punicea, canker pathogens of Liriodendron tulipifera and Acer saccharum in West Virginia.</title>
        <authorList>
            <person name="Petronek H.M."/>
            <person name="Kasson M.T."/>
            <person name="Metheny A.M."/>
            <person name="Stauder C.M."/>
            <person name="Lovett B."/>
            <person name="Lynch S.C."/>
            <person name="Garnas J.R."/>
            <person name="Kasson L.R."/>
            <person name="Stajich J.E."/>
        </authorList>
    </citation>
    <scope>NUCLEOTIDE SEQUENCE [LARGE SCALE GENOMIC DNA]</scope>
    <source>
        <strain evidence="2 3">NRRL 64653</strain>
    </source>
</reference>
<keyword evidence="3" id="KW-1185">Reference proteome</keyword>
<proteinExistence type="predicted"/>
<organism evidence="2 3">
    <name type="scientific">Neonectria punicea</name>
    <dbReference type="NCBI Taxonomy" id="979145"/>
    <lineage>
        <taxon>Eukaryota</taxon>
        <taxon>Fungi</taxon>
        <taxon>Dikarya</taxon>
        <taxon>Ascomycota</taxon>
        <taxon>Pezizomycotina</taxon>
        <taxon>Sordariomycetes</taxon>
        <taxon>Hypocreomycetidae</taxon>
        <taxon>Hypocreales</taxon>
        <taxon>Nectriaceae</taxon>
        <taxon>Neonectria</taxon>
    </lineage>
</organism>
<name>A0ABR1HP97_9HYPO</name>
<accession>A0ABR1HP97</accession>
<comment type="caution">
    <text evidence="2">The sequence shown here is derived from an EMBL/GenBank/DDBJ whole genome shotgun (WGS) entry which is preliminary data.</text>
</comment>
<dbReference type="Proteomes" id="UP001498476">
    <property type="component" value="Unassembled WGS sequence"/>
</dbReference>
<evidence type="ECO:0000313" key="2">
    <source>
        <dbReference type="EMBL" id="KAK7422690.1"/>
    </source>
</evidence>
<dbReference type="InterPro" id="IPR031352">
    <property type="entry name" value="SesA"/>
</dbReference>
<sequence length="207" mass="21566">MSGAEVIGLVSGIVAIIGASIKTYKAAEDASGLPQSFREVASRLPLIQDSLTLASTGMSKDSLPPEPYDALKGVLEACAEKATALHKVFQAVIPPAGASRAERYLKALKTIPKADEIGLLMEGIVADLQILTVNLAVKAATRVQIDQLMSEIKSRGEAEDKPPVTLNNMGPGKQFAHSGVGNQNVASGTATQINGTFSGGTFSFTQN</sequence>
<evidence type="ECO:0000259" key="1">
    <source>
        <dbReference type="Pfam" id="PF17107"/>
    </source>
</evidence>
<feature type="domain" description="NACHT-NTPase and P-loop NTPases N-terminal" evidence="1">
    <location>
        <begin position="10"/>
        <end position="131"/>
    </location>
</feature>
<protein>
    <recommendedName>
        <fullName evidence="1">NACHT-NTPase and P-loop NTPases N-terminal domain-containing protein</fullName>
    </recommendedName>
</protein>
<dbReference type="Pfam" id="PF17107">
    <property type="entry name" value="SesA"/>
    <property type="match status" value="1"/>
</dbReference>